<dbReference type="PANTHER" id="PTHR22749:SF6">
    <property type="entry name" value="RIBOFLAVIN KINASE"/>
    <property type="match status" value="1"/>
</dbReference>
<evidence type="ECO:0000256" key="3">
    <source>
        <dbReference type="ARBA" id="ARBA00005201"/>
    </source>
</evidence>
<keyword evidence="9 15" id="KW-0418">Kinase</keyword>
<comment type="catalytic activity">
    <reaction evidence="13 15">
        <text>riboflavin + ATP = FMN + ADP + H(+)</text>
        <dbReference type="Rhea" id="RHEA:14357"/>
        <dbReference type="ChEBI" id="CHEBI:15378"/>
        <dbReference type="ChEBI" id="CHEBI:30616"/>
        <dbReference type="ChEBI" id="CHEBI:57986"/>
        <dbReference type="ChEBI" id="CHEBI:58210"/>
        <dbReference type="ChEBI" id="CHEBI:456216"/>
        <dbReference type="EC" id="2.7.1.26"/>
    </reaction>
</comment>
<dbReference type="GO" id="GO:0009231">
    <property type="term" value="P:riboflavin biosynthetic process"/>
    <property type="evidence" value="ECO:0007669"/>
    <property type="project" value="InterPro"/>
</dbReference>
<evidence type="ECO:0000256" key="11">
    <source>
        <dbReference type="ARBA" id="ARBA00022840"/>
    </source>
</evidence>
<evidence type="ECO:0000259" key="16">
    <source>
        <dbReference type="SMART" id="SM00904"/>
    </source>
</evidence>
<keyword evidence="7 15" id="KW-0548">Nucleotidyltransferase</keyword>
<dbReference type="InterPro" id="IPR023465">
    <property type="entry name" value="Riboflavin_kinase_dom_sf"/>
</dbReference>
<keyword evidence="6 15" id="KW-0808">Transferase</keyword>
<dbReference type="GO" id="GO:0006747">
    <property type="term" value="P:FAD biosynthetic process"/>
    <property type="evidence" value="ECO:0007669"/>
    <property type="project" value="UniProtKB-UniRule"/>
</dbReference>
<dbReference type="InterPro" id="IPR002606">
    <property type="entry name" value="Riboflavin_kinase_bac"/>
</dbReference>
<evidence type="ECO:0000256" key="7">
    <source>
        <dbReference type="ARBA" id="ARBA00022695"/>
    </source>
</evidence>
<dbReference type="NCBIfam" id="NF004162">
    <property type="entry name" value="PRK05627.1-5"/>
    <property type="match status" value="1"/>
</dbReference>
<dbReference type="EC" id="2.7.1.26" evidence="15"/>
<keyword evidence="8 15" id="KW-0547">Nucleotide-binding</keyword>
<dbReference type="GO" id="GO:0032259">
    <property type="term" value="P:methylation"/>
    <property type="evidence" value="ECO:0007669"/>
    <property type="project" value="UniProtKB-KW"/>
</dbReference>
<dbReference type="GO" id="GO:0008168">
    <property type="term" value="F:methyltransferase activity"/>
    <property type="evidence" value="ECO:0007669"/>
    <property type="project" value="UniProtKB-KW"/>
</dbReference>
<evidence type="ECO:0000313" key="18">
    <source>
        <dbReference type="Proteomes" id="UP000255335"/>
    </source>
</evidence>
<evidence type="ECO:0000256" key="6">
    <source>
        <dbReference type="ARBA" id="ARBA00022679"/>
    </source>
</evidence>
<dbReference type="InterPro" id="IPR023468">
    <property type="entry name" value="Riboflavin_kinase"/>
</dbReference>
<comment type="catalytic activity">
    <reaction evidence="14 15">
        <text>FMN + ATP + H(+) = FAD + diphosphate</text>
        <dbReference type="Rhea" id="RHEA:17237"/>
        <dbReference type="ChEBI" id="CHEBI:15378"/>
        <dbReference type="ChEBI" id="CHEBI:30616"/>
        <dbReference type="ChEBI" id="CHEBI:33019"/>
        <dbReference type="ChEBI" id="CHEBI:57692"/>
        <dbReference type="ChEBI" id="CHEBI:58210"/>
        <dbReference type="EC" id="2.7.7.2"/>
    </reaction>
</comment>
<dbReference type="GO" id="GO:0008531">
    <property type="term" value="F:riboflavin kinase activity"/>
    <property type="evidence" value="ECO:0007669"/>
    <property type="project" value="UniProtKB-UniRule"/>
</dbReference>
<keyword evidence="12" id="KW-0511">Multifunctional enzyme</keyword>
<comment type="similarity">
    <text evidence="15">Belongs to the ribF family.</text>
</comment>
<dbReference type="PIRSF" id="PIRSF004491">
    <property type="entry name" value="FAD_Synth"/>
    <property type="match status" value="1"/>
</dbReference>
<dbReference type="AlphaFoldDB" id="A0A377JQ68"/>
<gene>
    <name evidence="17" type="primary">ribF</name>
    <name evidence="17" type="ORF">NCTC12221_01379</name>
</gene>
<dbReference type="GO" id="GO:0009398">
    <property type="term" value="P:FMN biosynthetic process"/>
    <property type="evidence" value="ECO:0007669"/>
    <property type="project" value="UniProtKB-UniRule"/>
</dbReference>
<keyword evidence="17" id="KW-0489">Methyltransferase</keyword>
<evidence type="ECO:0000313" key="17">
    <source>
        <dbReference type="EMBL" id="STP09921.1"/>
    </source>
</evidence>
<comment type="pathway">
    <text evidence="3 15">Cofactor biosynthesis; FMN biosynthesis; FMN from riboflavin (ATP route): step 1/1.</text>
</comment>
<proteinExistence type="inferred from homology"/>
<dbReference type="UniPathway" id="UPA00277">
    <property type="reaction ID" value="UER00407"/>
</dbReference>
<dbReference type="EMBL" id="UGHZ01000001">
    <property type="protein sequence ID" value="STP09921.1"/>
    <property type="molecule type" value="Genomic_DNA"/>
</dbReference>
<dbReference type="RefSeq" id="WP_115026497.1">
    <property type="nucleotide sequence ID" value="NZ_UGHZ01000001.1"/>
</dbReference>
<accession>A0A377JQ68</accession>
<dbReference type="GO" id="GO:0005524">
    <property type="term" value="F:ATP binding"/>
    <property type="evidence" value="ECO:0007669"/>
    <property type="project" value="UniProtKB-UniRule"/>
</dbReference>
<keyword evidence="5 15" id="KW-0288">FMN</keyword>
<dbReference type="SUPFAM" id="SSF52374">
    <property type="entry name" value="Nucleotidylyl transferase"/>
    <property type="match status" value="1"/>
</dbReference>
<dbReference type="Gene3D" id="3.40.50.620">
    <property type="entry name" value="HUPs"/>
    <property type="match status" value="1"/>
</dbReference>
<evidence type="ECO:0000256" key="14">
    <source>
        <dbReference type="ARBA" id="ARBA00049494"/>
    </source>
</evidence>
<dbReference type="Proteomes" id="UP000255335">
    <property type="component" value="Unassembled WGS sequence"/>
</dbReference>
<name>A0A377JQ68_9HELI</name>
<evidence type="ECO:0000256" key="10">
    <source>
        <dbReference type="ARBA" id="ARBA00022827"/>
    </source>
</evidence>
<comment type="pathway">
    <text evidence="2 15">Cofactor biosynthesis; FAD biosynthesis; FAD from FMN: step 1/1.</text>
</comment>
<protein>
    <recommendedName>
        <fullName evidence="15">Riboflavin biosynthesis protein</fullName>
    </recommendedName>
    <domain>
        <recommendedName>
            <fullName evidence="15">Riboflavin kinase</fullName>
            <ecNumber evidence="15">2.7.1.26</ecNumber>
        </recommendedName>
        <alternativeName>
            <fullName evidence="15">Flavokinase</fullName>
        </alternativeName>
    </domain>
    <domain>
        <recommendedName>
            <fullName evidence="15">FMN adenylyltransferase</fullName>
            <ecNumber evidence="15">2.7.7.2</ecNumber>
        </recommendedName>
        <alternativeName>
            <fullName evidence="15">FAD pyrophosphorylase</fullName>
        </alternativeName>
        <alternativeName>
            <fullName evidence="15">FAD synthase</fullName>
        </alternativeName>
    </domain>
</protein>
<dbReference type="SUPFAM" id="SSF82114">
    <property type="entry name" value="Riboflavin kinase-like"/>
    <property type="match status" value="1"/>
</dbReference>
<dbReference type="Pfam" id="PF06574">
    <property type="entry name" value="FAD_syn"/>
    <property type="match status" value="1"/>
</dbReference>
<sequence length="288" mass="32528">MKSFLSMPEDRRITHLALGKFDGMHLAHKELFKHLGESGAVLCIESDGELLTPDKELYCDKEMIFVEFSDIKEWNGAYFVKKIKEKFRALEKLVVGYDFCFGKNRAWSAEDLADLFGGEVIIVPEFCIKDQGVHSSVIKQAIKQGDVKNARALLGRYYHIQGRVVKGQNLGSTQLYATINIETSGYVLPQNGVYASFTKLQNRIYKSVCFVGHRLSTDGAFSIETHIIDDDFVAEDRISVDSVSVCFIEKIRDNRTFSDLGELKSRIAKDISQAHYILDSVSLAFVEM</sequence>
<comment type="function">
    <text evidence="1">Catalyzes the phosphorylation of riboflavin to FMN followed by the adenylation of FMN to FAD.</text>
</comment>
<keyword evidence="11 15" id="KW-0067">ATP-binding</keyword>
<evidence type="ECO:0000256" key="13">
    <source>
        <dbReference type="ARBA" id="ARBA00047880"/>
    </source>
</evidence>
<evidence type="ECO:0000256" key="12">
    <source>
        <dbReference type="ARBA" id="ARBA00023268"/>
    </source>
</evidence>
<feature type="domain" description="Riboflavin kinase" evidence="16">
    <location>
        <begin position="153"/>
        <end position="279"/>
    </location>
</feature>
<evidence type="ECO:0000256" key="1">
    <source>
        <dbReference type="ARBA" id="ARBA00002121"/>
    </source>
</evidence>
<evidence type="ECO:0000256" key="4">
    <source>
        <dbReference type="ARBA" id="ARBA00022630"/>
    </source>
</evidence>
<dbReference type="InterPro" id="IPR015865">
    <property type="entry name" value="Riboflavin_kinase_bac/euk"/>
</dbReference>
<dbReference type="InterPro" id="IPR014729">
    <property type="entry name" value="Rossmann-like_a/b/a_fold"/>
</dbReference>
<organism evidence="17 18">
    <name type="scientific">Helicobacter cinaedi</name>
    <dbReference type="NCBI Taxonomy" id="213"/>
    <lineage>
        <taxon>Bacteria</taxon>
        <taxon>Pseudomonadati</taxon>
        <taxon>Campylobacterota</taxon>
        <taxon>Epsilonproteobacteria</taxon>
        <taxon>Campylobacterales</taxon>
        <taxon>Helicobacteraceae</taxon>
        <taxon>Helicobacter</taxon>
    </lineage>
</organism>
<evidence type="ECO:0000256" key="8">
    <source>
        <dbReference type="ARBA" id="ARBA00022741"/>
    </source>
</evidence>
<keyword evidence="10 15" id="KW-0274">FAD</keyword>
<dbReference type="GO" id="GO:0003919">
    <property type="term" value="F:FMN adenylyltransferase activity"/>
    <property type="evidence" value="ECO:0007669"/>
    <property type="project" value="UniProtKB-UniRule"/>
</dbReference>
<dbReference type="Pfam" id="PF01687">
    <property type="entry name" value="Flavokinase"/>
    <property type="match status" value="1"/>
</dbReference>
<dbReference type="Gene3D" id="2.40.30.30">
    <property type="entry name" value="Riboflavin kinase-like"/>
    <property type="match status" value="1"/>
</dbReference>
<dbReference type="UniPathway" id="UPA00276">
    <property type="reaction ID" value="UER00406"/>
</dbReference>
<evidence type="ECO:0000256" key="9">
    <source>
        <dbReference type="ARBA" id="ARBA00022777"/>
    </source>
</evidence>
<reference evidence="17 18" key="1">
    <citation type="submission" date="2018-06" db="EMBL/GenBank/DDBJ databases">
        <authorList>
            <consortium name="Pathogen Informatics"/>
            <person name="Doyle S."/>
        </authorList>
    </citation>
    <scope>NUCLEOTIDE SEQUENCE [LARGE SCALE GENOMIC DNA]</scope>
    <source>
        <strain evidence="17 18">NCTC12221</strain>
    </source>
</reference>
<dbReference type="SMART" id="SM00904">
    <property type="entry name" value="Flavokinase"/>
    <property type="match status" value="1"/>
</dbReference>
<evidence type="ECO:0000256" key="15">
    <source>
        <dbReference type="PIRNR" id="PIRNR004491"/>
    </source>
</evidence>
<dbReference type="EC" id="2.7.7.2" evidence="15"/>
<evidence type="ECO:0000256" key="2">
    <source>
        <dbReference type="ARBA" id="ARBA00004726"/>
    </source>
</evidence>
<keyword evidence="4 15" id="KW-0285">Flavoprotein</keyword>
<dbReference type="PANTHER" id="PTHR22749">
    <property type="entry name" value="RIBOFLAVIN KINASE/FMN ADENYLYLTRANSFERASE"/>
    <property type="match status" value="1"/>
</dbReference>
<evidence type="ECO:0000256" key="5">
    <source>
        <dbReference type="ARBA" id="ARBA00022643"/>
    </source>
</evidence>
<dbReference type="InterPro" id="IPR015864">
    <property type="entry name" value="FAD_synthase"/>
</dbReference>